<evidence type="ECO:0000256" key="2">
    <source>
        <dbReference type="ARBA" id="ARBA00023315"/>
    </source>
</evidence>
<gene>
    <name evidence="4" type="ORF">UFOPK2310_00146</name>
    <name evidence="5" type="ORF">UFOPK2625_00568</name>
    <name evidence="6" type="ORF">UFOPK4092_00746</name>
</gene>
<dbReference type="GO" id="GO:0006654">
    <property type="term" value="P:phosphatidic acid biosynthetic process"/>
    <property type="evidence" value="ECO:0007669"/>
    <property type="project" value="TreeGrafter"/>
</dbReference>
<protein>
    <submittedName>
        <fullName evidence="5">Unannotated protein</fullName>
    </submittedName>
</protein>
<dbReference type="PANTHER" id="PTHR10434">
    <property type="entry name" value="1-ACYL-SN-GLYCEROL-3-PHOSPHATE ACYLTRANSFERASE"/>
    <property type="match status" value="1"/>
</dbReference>
<feature type="domain" description="Phospholipid/glycerol acyltransferase" evidence="3">
    <location>
        <begin position="38"/>
        <end position="153"/>
    </location>
</feature>
<dbReference type="AlphaFoldDB" id="A0A6J6PZX8"/>
<dbReference type="GO" id="GO:0005886">
    <property type="term" value="C:plasma membrane"/>
    <property type="evidence" value="ECO:0007669"/>
    <property type="project" value="TreeGrafter"/>
</dbReference>
<organism evidence="5">
    <name type="scientific">freshwater metagenome</name>
    <dbReference type="NCBI Taxonomy" id="449393"/>
    <lineage>
        <taxon>unclassified sequences</taxon>
        <taxon>metagenomes</taxon>
        <taxon>ecological metagenomes</taxon>
    </lineage>
</organism>
<evidence type="ECO:0000313" key="5">
    <source>
        <dbReference type="EMBL" id="CAB4702375.1"/>
    </source>
</evidence>
<dbReference type="SMART" id="SM00563">
    <property type="entry name" value="PlsC"/>
    <property type="match status" value="1"/>
</dbReference>
<reference evidence="5" key="1">
    <citation type="submission" date="2020-05" db="EMBL/GenBank/DDBJ databases">
        <authorList>
            <person name="Chiriac C."/>
            <person name="Salcher M."/>
            <person name="Ghai R."/>
            <person name="Kavagutti S V."/>
        </authorList>
    </citation>
    <scope>NUCLEOTIDE SEQUENCE</scope>
</reference>
<dbReference type="EMBL" id="CAFBPJ010000069">
    <property type="protein sequence ID" value="CAB5017595.1"/>
    <property type="molecule type" value="Genomic_DNA"/>
</dbReference>
<keyword evidence="2" id="KW-0012">Acyltransferase</keyword>
<sequence length="264" mass="28891">MTDIVYPPIVFTAKTLFRALGIKFDIVGSENLPRVGGAVIAINHTSYLDFALSGIPADRIGHRYVRFMAKDGIFKHKVAGPLMRGMHHIPVDRDAGSQAFRDAVRALKSGELVGVFPEATMSRSMEVKEIKNGAVRMAVSANVPLIPMIVFGGARILSYGRKDLTRGRTVAMTIGTPMHPSRSDDAELVNGQLHQTLQQLLDETIDRYPPPTPKELNLPEGAWWLPARRGGSAPTLEEAEAIEVQVRAERAARKEQSGTTVEDS</sequence>
<dbReference type="SUPFAM" id="SSF69593">
    <property type="entry name" value="Glycerol-3-phosphate (1)-acyltransferase"/>
    <property type="match status" value="1"/>
</dbReference>
<dbReference type="GO" id="GO:0003841">
    <property type="term" value="F:1-acylglycerol-3-phosphate O-acyltransferase activity"/>
    <property type="evidence" value="ECO:0007669"/>
    <property type="project" value="TreeGrafter"/>
</dbReference>
<evidence type="ECO:0000256" key="1">
    <source>
        <dbReference type="ARBA" id="ARBA00022679"/>
    </source>
</evidence>
<dbReference type="CDD" id="cd07989">
    <property type="entry name" value="LPLAT_AGPAT-like"/>
    <property type="match status" value="1"/>
</dbReference>
<evidence type="ECO:0000259" key="3">
    <source>
        <dbReference type="SMART" id="SM00563"/>
    </source>
</evidence>
<dbReference type="EMBL" id="CAEZWW010000008">
    <property type="protein sequence ID" value="CAB4662481.1"/>
    <property type="molecule type" value="Genomic_DNA"/>
</dbReference>
<dbReference type="InterPro" id="IPR002123">
    <property type="entry name" value="Plipid/glycerol_acylTrfase"/>
</dbReference>
<proteinExistence type="predicted"/>
<dbReference type="EMBL" id="CAEZXZ010000068">
    <property type="protein sequence ID" value="CAB4702375.1"/>
    <property type="molecule type" value="Genomic_DNA"/>
</dbReference>
<evidence type="ECO:0000313" key="6">
    <source>
        <dbReference type="EMBL" id="CAB5017595.1"/>
    </source>
</evidence>
<dbReference type="Pfam" id="PF01553">
    <property type="entry name" value="Acyltransferase"/>
    <property type="match status" value="1"/>
</dbReference>
<name>A0A6J6PZX8_9ZZZZ</name>
<keyword evidence="1" id="KW-0808">Transferase</keyword>
<dbReference type="PANTHER" id="PTHR10434:SF55">
    <property type="entry name" value="POSSIBLE ACYLTRANSFERASE"/>
    <property type="match status" value="1"/>
</dbReference>
<evidence type="ECO:0000313" key="4">
    <source>
        <dbReference type="EMBL" id="CAB4662481.1"/>
    </source>
</evidence>
<accession>A0A6J6PZX8</accession>